<dbReference type="EMBL" id="MU404351">
    <property type="protein sequence ID" value="KAI1616980.1"/>
    <property type="molecule type" value="Genomic_DNA"/>
</dbReference>
<reference evidence="2" key="1">
    <citation type="journal article" date="2022" name="bioRxiv">
        <title>Deciphering the potential niche of two novel black yeast fungi from a biological soil crust based on their genomes, phenotypes, and melanin regulation.</title>
        <authorList>
            <consortium name="DOE Joint Genome Institute"/>
            <person name="Carr E.C."/>
            <person name="Barton Q."/>
            <person name="Grambo S."/>
            <person name="Sullivan M."/>
            <person name="Renfro C.M."/>
            <person name="Kuo A."/>
            <person name="Pangilinan J."/>
            <person name="Lipzen A."/>
            <person name="Keymanesh K."/>
            <person name="Savage E."/>
            <person name="Barry K."/>
            <person name="Grigoriev I.V."/>
            <person name="Riekhof W.R."/>
            <person name="Harris S.S."/>
        </authorList>
    </citation>
    <scope>NUCLEOTIDE SEQUENCE</scope>
    <source>
        <strain evidence="2">JF 03-4F</strain>
    </source>
</reference>
<evidence type="ECO:0000313" key="2">
    <source>
        <dbReference type="EMBL" id="KAI1616980.1"/>
    </source>
</evidence>
<keyword evidence="3" id="KW-1185">Reference proteome</keyword>
<name>A0AAN6E2I3_9EURO</name>
<gene>
    <name evidence="2" type="ORF">EDD36DRAFT_415857</name>
</gene>
<dbReference type="AlphaFoldDB" id="A0AAN6E2I3"/>
<accession>A0AAN6E2I3</accession>
<organism evidence="2 3">
    <name type="scientific">Exophiala viscosa</name>
    <dbReference type="NCBI Taxonomy" id="2486360"/>
    <lineage>
        <taxon>Eukaryota</taxon>
        <taxon>Fungi</taxon>
        <taxon>Dikarya</taxon>
        <taxon>Ascomycota</taxon>
        <taxon>Pezizomycotina</taxon>
        <taxon>Eurotiomycetes</taxon>
        <taxon>Chaetothyriomycetidae</taxon>
        <taxon>Chaetothyriales</taxon>
        <taxon>Herpotrichiellaceae</taxon>
        <taxon>Exophiala</taxon>
    </lineage>
</organism>
<feature type="region of interest" description="Disordered" evidence="1">
    <location>
        <begin position="284"/>
        <end position="325"/>
    </location>
</feature>
<sequence>MNRNHPGISWSMDTDNGLSPTSFEVNGVSPFGYDSVSRHAGSSLQSTPPVNWINQACAGTMGQQSNVPDEPTNTYQDHLFNQLLARITQNPDIACHRDAARRYLALEQELWVPLFQPRWPSEAQKMLSRYLAQEYGVLPASLWQSVQAVRRDPHFELFQKPFVDAVSGSSISQTHSRSGSEISGHCETFPELWAEKATLNPWPSCGTSGASQPSATIKGFGIEWQSSAPAPFPTVRSRRASRSPRAPGTRTAGGRAPAGYKYFCPEPGCQRPDFRNAGNYRNHLRLYHPDTPEHDPTDALRPDIPSEQDELSSSAAPSSGASPLHHRILNDDLQQADIVAPTTIGEAFNFGSHGGFPSGQTEFYSNFAYEDAMSESAVEQDTMSAEYRTHSFAATDGEQYVDSEHGLASETALSFGMFQENLQQSHLGFFSNGRHQSTSESNDSRQ</sequence>
<feature type="compositionally biased region" description="Basic and acidic residues" evidence="1">
    <location>
        <begin position="287"/>
        <end position="301"/>
    </location>
</feature>
<dbReference type="Proteomes" id="UP001203852">
    <property type="component" value="Unassembled WGS sequence"/>
</dbReference>
<evidence type="ECO:0000256" key="1">
    <source>
        <dbReference type="SAM" id="MobiDB-lite"/>
    </source>
</evidence>
<feature type="region of interest" description="Disordered" evidence="1">
    <location>
        <begin position="228"/>
        <end position="257"/>
    </location>
</feature>
<proteinExistence type="predicted"/>
<feature type="compositionally biased region" description="Low complexity" evidence="1">
    <location>
        <begin position="312"/>
        <end position="323"/>
    </location>
</feature>
<protein>
    <submittedName>
        <fullName evidence="2">Uncharacterized protein</fullName>
    </submittedName>
</protein>
<evidence type="ECO:0000313" key="3">
    <source>
        <dbReference type="Proteomes" id="UP001203852"/>
    </source>
</evidence>
<comment type="caution">
    <text evidence="2">The sequence shown here is derived from an EMBL/GenBank/DDBJ whole genome shotgun (WGS) entry which is preliminary data.</text>
</comment>
<feature type="compositionally biased region" description="Low complexity" evidence="1">
    <location>
        <begin position="243"/>
        <end position="257"/>
    </location>
</feature>